<dbReference type="GO" id="GO:0005829">
    <property type="term" value="C:cytosol"/>
    <property type="evidence" value="ECO:0007669"/>
    <property type="project" value="TreeGrafter"/>
</dbReference>
<dbReference type="InterPro" id="IPR031168">
    <property type="entry name" value="G_TrmE"/>
</dbReference>
<comment type="function">
    <text evidence="6">Exhibits a very high intrinsic GTPase hydrolysis rate. Involved in the addition of a carboxymethylaminomethyl (cmnm) group at the wobble position (U34) of certain tRNAs, forming tRNA-cmnm(5)s(2)U34.</text>
</comment>
<feature type="binding site" evidence="6">
    <location>
        <position position="81"/>
    </location>
    <ligand>
        <name>(6S)-5-formyl-5,6,7,8-tetrahydrofolate</name>
        <dbReference type="ChEBI" id="CHEBI:57457"/>
    </ligand>
</feature>
<dbReference type="CDD" id="cd04164">
    <property type="entry name" value="trmE"/>
    <property type="match status" value="1"/>
</dbReference>
<dbReference type="GO" id="GO:0002098">
    <property type="term" value="P:tRNA wobble uridine modification"/>
    <property type="evidence" value="ECO:0007669"/>
    <property type="project" value="TreeGrafter"/>
</dbReference>
<dbReference type="NCBIfam" id="NF003661">
    <property type="entry name" value="PRK05291.1-3"/>
    <property type="match status" value="1"/>
</dbReference>
<dbReference type="InterPro" id="IPR025867">
    <property type="entry name" value="MnmE_helical"/>
</dbReference>
<dbReference type="HAMAP" id="MF_00379">
    <property type="entry name" value="GTPase_MnmE"/>
    <property type="match status" value="1"/>
</dbReference>
<dbReference type="EMBL" id="CP033004">
    <property type="protein sequence ID" value="QCI23069.1"/>
    <property type="molecule type" value="Genomic_DNA"/>
</dbReference>
<dbReference type="InterPro" id="IPR027368">
    <property type="entry name" value="MnmE_dom2"/>
</dbReference>
<dbReference type="PANTHER" id="PTHR42714">
    <property type="entry name" value="TRNA MODIFICATION GTPASE GTPBP3"/>
    <property type="match status" value="1"/>
</dbReference>
<evidence type="ECO:0000256" key="3">
    <source>
        <dbReference type="ARBA" id="ARBA00022741"/>
    </source>
</evidence>
<dbReference type="InterPro" id="IPR004520">
    <property type="entry name" value="GTPase_MnmE"/>
</dbReference>
<proteinExistence type="inferred from homology"/>
<comment type="caution">
    <text evidence="6">Lacks conserved residue(s) required for the propagation of feature annotation.</text>
</comment>
<dbReference type="RefSeq" id="WP_158336240.1">
    <property type="nucleotide sequence ID" value="NZ_CP033004.1"/>
</dbReference>
<comment type="subunit">
    <text evidence="6">Homodimer. Heterotetramer of two MnmE and two MnmG subunits.</text>
</comment>
<feature type="binding site" evidence="6">
    <location>
        <position position="251"/>
    </location>
    <ligand>
        <name>Mg(2+)</name>
        <dbReference type="ChEBI" id="CHEBI:18420"/>
    </ligand>
</feature>
<dbReference type="InterPro" id="IPR027417">
    <property type="entry name" value="P-loop_NTPase"/>
</dbReference>
<keyword evidence="6" id="KW-0963">Cytoplasm</keyword>
<protein>
    <recommendedName>
        <fullName evidence="6">tRNA modification GTPase MnmE</fullName>
        <ecNumber evidence="6">3.6.-.-</ecNumber>
    </recommendedName>
</protein>
<dbReference type="InterPro" id="IPR027266">
    <property type="entry name" value="TrmE/GcvT-like"/>
</dbReference>
<evidence type="ECO:0000256" key="1">
    <source>
        <dbReference type="ARBA" id="ARBA00011043"/>
    </source>
</evidence>
<name>A0A4D6Y2I1_BUCMH</name>
<dbReference type="PANTHER" id="PTHR42714:SF2">
    <property type="entry name" value="TRNA MODIFICATION GTPASE GTPBP3, MITOCHONDRIAL"/>
    <property type="match status" value="1"/>
</dbReference>
<dbReference type="Pfam" id="PF12631">
    <property type="entry name" value="MnmE_helical"/>
    <property type="match status" value="1"/>
</dbReference>
<dbReference type="Gene3D" id="3.40.50.300">
    <property type="entry name" value="P-loop containing nucleotide triphosphate hydrolases"/>
    <property type="match status" value="1"/>
</dbReference>
<feature type="binding site" evidence="6">
    <location>
        <begin position="245"/>
        <end position="251"/>
    </location>
    <ligand>
        <name>GTP</name>
        <dbReference type="ChEBI" id="CHEBI:37565"/>
    </ligand>
</feature>
<feature type="binding site" evidence="6">
    <location>
        <begin position="226"/>
        <end position="231"/>
    </location>
    <ligand>
        <name>GTP</name>
        <dbReference type="ChEBI" id="CHEBI:37565"/>
    </ligand>
</feature>
<feature type="binding site" evidence="6">
    <location>
        <position position="24"/>
    </location>
    <ligand>
        <name>(6S)-5-formyl-5,6,7,8-tetrahydrofolate</name>
        <dbReference type="ChEBI" id="CHEBI:57457"/>
    </ligand>
</feature>
<dbReference type="InterPro" id="IPR018948">
    <property type="entry name" value="GTP-bd_TrmE_N"/>
</dbReference>
<keyword evidence="4 6" id="KW-0630">Potassium</keyword>
<feature type="binding site" evidence="6">
    <location>
        <position position="250"/>
    </location>
    <ligand>
        <name>K(+)</name>
        <dbReference type="ChEBI" id="CHEBI:29103"/>
    </ligand>
</feature>
<dbReference type="Pfam" id="PF10396">
    <property type="entry name" value="TrmE_N"/>
    <property type="match status" value="1"/>
</dbReference>
<dbReference type="SUPFAM" id="SSF52540">
    <property type="entry name" value="P-loop containing nucleoside triphosphate hydrolases"/>
    <property type="match status" value="1"/>
</dbReference>
<feature type="binding site" evidence="6">
    <location>
        <position position="456"/>
    </location>
    <ligand>
        <name>(6S)-5-formyl-5,6,7,8-tetrahydrofolate</name>
        <dbReference type="ChEBI" id="CHEBI:57457"/>
    </ligand>
</feature>
<evidence type="ECO:0000256" key="6">
    <source>
        <dbReference type="HAMAP-Rule" id="MF_00379"/>
    </source>
</evidence>
<feature type="domain" description="TrmE-type G" evidence="8">
    <location>
        <begin position="216"/>
        <end position="376"/>
    </location>
</feature>
<keyword evidence="2 6" id="KW-0819">tRNA processing</keyword>
<dbReference type="GO" id="GO:0030488">
    <property type="term" value="P:tRNA methylation"/>
    <property type="evidence" value="ECO:0007669"/>
    <property type="project" value="TreeGrafter"/>
</dbReference>
<evidence type="ECO:0000256" key="4">
    <source>
        <dbReference type="ARBA" id="ARBA00022958"/>
    </source>
</evidence>
<dbReference type="InterPro" id="IPR006073">
    <property type="entry name" value="GTP-bd"/>
</dbReference>
<evidence type="ECO:0000256" key="7">
    <source>
        <dbReference type="RuleBase" id="RU003313"/>
    </source>
</evidence>
<keyword evidence="6" id="KW-0460">Magnesium</keyword>
<dbReference type="GO" id="GO:0003924">
    <property type="term" value="F:GTPase activity"/>
    <property type="evidence" value="ECO:0007669"/>
    <property type="project" value="UniProtKB-UniRule"/>
</dbReference>
<evidence type="ECO:0000313" key="10">
    <source>
        <dbReference type="Proteomes" id="UP000298566"/>
    </source>
</evidence>
<feature type="binding site" evidence="6">
    <location>
        <position position="230"/>
    </location>
    <ligand>
        <name>Mg(2+)</name>
        <dbReference type="ChEBI" id="CHEBI:18420"/>
    </ligand>
</feature>
<dbReference type="InterPro" id="IPR005225">
    <property type="entry name" value="Small_GTP-bd"/>
</dbReference>
<keyword evidence="6" id="KW-0479">Metal-binding</keyword>
<evidence type="ECO:0000256" key="2">
    <source>
        <dbReference type="ARBA" id="ARBA00022694"/>
    </source>
</evidence>
<evidence type="ECO:0000256" key="5">
    <source>
        <dbReference type="ARBA" id="ARBA00023134"/>
    </source>
</evidence>
<feature type="binding site" evidence="6">
    <location>
        <position position="121"/>
    </location>
    <ligand>
        <name>(6S)-5-formyl-5,6,7,8-tetrahydrofolate</name>
        <dbReference type="ChEBI" id="CHEBI:57457"/>
    </ligand>
</feature>
<dbReference type="PROSITE" id="PS51709">
    <property type="entry name" value="G_TRME"/>
    <property type="match status" value="1"/>
</dbReference>
<dbReference type="Proteomes" id="UP000298566">
    <property type="component" value="Chromosome"/>
</dbReference>
<evidence type="ECO:0000259" key="8">
    <source>
        <dbReference type="PROSITE" id="PS51709"/>
    </source>
</evidence>
<reference evidence="9 10" key="1">
    <citation type="submission" date="2018-10" db="EMBL/GenBank/DDBJ databases">
        <title>Comparative functional genomics of the obligate endosymbiont Buchnera aphidicola.</title>
        <authorList>
            <person name="Chong R.A."/>
        </authorList>
    </citation>
    <scope>NUCLEOTIDE SEQUENCE [LARGE SCALE GENOMIC DNA]</scope>
    <source>
        <strain evidence="9 10">Mrh</strain>
    </source>
</reference>
<comment type="cofactor">
    <cofactor evidence="6">
        <name>K(+)</name>
        <dbReference type="ChEBI" id="CHEBI:29103"/>
    </cofactor>
    <text evidence="6">Binds 1 potassium ion per subunit.</text>
</comment>
<dbReference type="Gene3D" id="3.30.1360.120">
    <property type="entry name" value="Probable tRNA modification gtpase trme, domain 1"/>
    <property type="match status" value="1"/>
</dbReference>
<organism evidence="9 10">
    <name type="scientific">Buchnera aphidicola subsp. Melaphis rhois</name>
    <dbReference type="NCBI Taxonomy" id="118103"/>
    <lineage>
        <taxon>Bacteria</taxon>
        <taxon>Pseudomonadati</taxon>
        <taxon>Pseudomonadota</taxon>
        <taxon>Gammaproteobacteria</taxon>
        <taxon>Enterobacterales</taxon>
        <taxon>Erwiniaceae</taxon>
        <taxon>Buchnera</taxon>
    </lineage>
</organism>
<dbReference type="AlphaFoldDB" id="A0A4D6Y2I1"/>
<keyword evidence="6" id="KW-0378">Hydrolase</keyword>
<dbReference type="NCBIfam" id="TIGR00450">
    <property type="entry name" value="mnmE_trmE_thdF"/>
    <property type="match status" value="1"/>
</dbReference>
<dbReference type="SUPFAM" id="SSF116878">
    <property type="entry name" value="TrmE connector domain"/>
    <property type="match status" value="1"/>
</dbReference>
<feature type="binding site" evidence="6">
    <location>
        <position position="247"/>
    </location>
    <ligand>
        <name>K(+)</name>
        <dbReference type="ChEBI" id="CHEBI:29103"/>
    </ligand>
</feature>
<feature type="binding site" evidence="6">
    <location>
        <position position="245"/>
    </location>
    <ligand>
        <name>K(+)</name>
        <dbReference type="ChEBI" id="CHEBI:29103"/>
    </ligand>
</feature>
<gene>
    <name evidence="6 9" type="primary">mnmE</name>
    <name evidence="6" type="synonym">trmE</name>
    <name evidence="9" type="ORF">D9V73_00080</name>
</gene>
<keyword evidence="5 6" id="KW-0342">GTP-binding</keyword>
<accession>A0A4D6Y2I1</accession>
<comment type="similarity">
    <text evidence="1 6 7">Belongs to the TRAFAC class TrmE-Era-EngA-EngB-Septin-like GTPase superfamily. TrmE GTPase family.</text>
</comment>
<evidence type="ECO:0000313" key="9">
    <source>
        <dbReference type="EMBL" id="QCI23069.1"/>
    </source>
</evidence>
<dbReference type="Pfam" id="PF01926">
    <property type="entry name" value="MMR_HSR1"/>
    <property type="match status" value="1"/>
</dbReference>
<dbReference type="EC" id="3.6.-.-" evidence="6"/>
<keyword evidence="3 6" id="KW-0547">Nucleotide-binding</keyword>
<dbReference type="Gene3D" id="1.20.120.430">
    <property type="entry name" value="tRNA modification GTPase MnmE domain 2"/>
    <property type="match status" value="1"/>
</dbReference>
<dbReference type="GO" id="GO:0005525">
    <property type="term" value="F:GTP binding"/>
    <property type="evidence" value="ECO:0007669"/>
    <property type="project" value="UniProtKB-UniRule"/>
</dbReference>
<feature type="binding site" evidence="6">
    <location>
        <position position="226"/>
    </location>
    <ligand>
        <name>K(+)</name>
        <dbReference type="ChEBI" id="CHEBI:29103"/>
    </ligand>
</feature>
<feature type="binding site" evidence="6">
    <location>
        <begin position="270"/>
        <end position="273"/>
    </location>
    <ligand>
        <name>GTP</name>
        <dbReference type="ChEBI" id="CHEBI:37565"/>
    </ligand>
</feature>
<dbReference type="NCBIfam" id="TIGR00231">
    <property type="entry name" value="small_GTP"/>
    <property type="match status" value="1"/>
</dbReference>
<sequence>MSCNNDTIVSRVTPEIRCNIGIIRVSGPLASKASMKVLGKVPLARYASYLPFLDITGKILDRGIALWFPKPRSFTGEDSLELQGHGNPIIIDLLIANILSVPTIRLAKPGEFSERAFLNGKMDLVQAESIVDLINANSEQAARAALQSLQGLFSFHINKLVKKITKLRVTIEALINFSEEMHYNYKYDIESKINELILLLNNIYNVSIQGTILREGIKIVICGYPNSGKSSLLNVLSCINRSIVTDIPGTTRDLIYECININGLLFHLVDTAGLRVTGDIIERIGIKFAWKEINLADHILFVIDGSSNLHEQVMNYSNFIELLSNNVGITIVFNKSDLLNFKINFDYFKNSNYILVSTKTGKGIKKLRTHLYNLFKINKFSENNEGIFLARRRHIKILIDVLNHIKYSKKNWKINDNIELLAEDLRICHENLNNITGAFTSDQLLSDIFSDFCIGK</sequence>
<comment type="subcellular location">
    <subcellularLocation>
        <location evidence="6">Cytoplasm</location>
    </subcellularLocation>
</comment>
<dbReference type="GO" id="GO:0046872">
    <property type="term" value="F:metal ion binding"/>
    <property type="evidence" value="ECO:0007669"/>
    <property type="project" value="UniProtKB-KW"/>
</dbReference>
<dbReference type="OrthoDB" id="9805918at2"/>
<dbReference type="CDD" id="cd14858">
    <property type="entry name" value="TrmE_N"/>
    <property type="match status" value="1"/>
</dbReference>